<feature type="compositionally biased region" description="Basic and acidic residues" evidence="1">
    <location>
        <begin position="172"/>
        <end position="183"/>
    </location>
</feature>
<evidence type="ECO:0000256" key="1">
    <source>
        <dbReference type="SAM" id="MobiDB-lite"/>
    </source>
</evidence>
<sequence>MGASNIWIAPFLEHCLSSYQTEKGWPGPGLKWEDDGSNLRFPGSDQQHALINAWNEGGDFPTANLTDSDMQIDAILSRQSLEDYNTSFPRQPLSRDGCRGYYIQLVDFELVYEYSTGKPTVHLYVKRFYIIWERGKIRTAPTGKAIRKKPALMTLLKQVFSMIKSRGQQPEKQPKKKPERDDGLCDIPTTQVINGSLHRPTQTYLLSQLPSHAADISAPPYGSDNDTTGSKNPLESPMPSEDLGNRQSSRERSANTPSFDRLSASQVPEPSLHTRLPSTNGNECRHSPGAPGEKASSESISLPMNEPSDPRPLGVQIITDHPPRQDFGGEVISRPSAEPYSLEQTVEEPGSPYSPEKQLNAQLEASESVTLRPNKSTKDATQDVADPWEGMTEIGSIDVTVPKDQEEFLGHEKNLWYPLPPGQPAVSGHVPLTLLDEWNKTALQRSQKAGSRSESVEDYRPSGRETPVTEADLDSEEVSEWSPTPGRTPRRGILPVDSSPIRAQVIPLAPLRQNLGERCDKAAYTRPKSPNVVDEIAQSSEDVQEQYPSASPKSREVANKNPTTDAVTADIPDSDDENHSDSSSSDSAMSISIPQPFSGSTQQGVSSQLEADVPSSGPSLPESRRHIQVVETPAAVFSKSRSIIVHQNELSFELNNAGPASQADKSSSQSRVLNTYASHDGDSKGETSQDTSKSIPANRTHNASRFPGVDSPLGGQASPTQGPTRSQSSSLWTPSGPKRTESNVPIAVSTYYSQSSNRFSSYRELPPSSMFSAEEERRSPSIQNHTRVTPPAPAHTLPLKRLASEIDPDSDDTSPSKRSKLDRKPTTSELGIGLDEIIISRRQNYIINSAQSIEASRVYEKFCNDYPTYAGDFSHFTKLCSKLQAFRALGSLQRSFLWDDFVIKHLDDYPLYLGECHAKETKPLSYEDFFAASFSKPTYKKRSLTVEGISACAAQIVTIDETTTAAPSGAMTETKTSFTSSLRNQLSNFHTHSFSTTQVTPSQDERVGMVHSDTDIEWIPSDEYSIPDSEPTRAAAQEDTDNDEDMEDVEGADATHETASVELGDEELAPVTGKGPAEDAVHEEPAAENPSGADVEPGATDEPENLVAAADIEFQNGQEHAHEHAESKDEISETDEDDTNENWFSSLRHIYPKEPVWSDDPNTPFKQWARADQNVLCARYRRGGAYVPTDENGVIQWVNYPRR</sequence>
<feature type="compositionally biased region" description="Polar residues" evidence="1">
    <location>
        <begin position="224"/>
        <end position="233"/>
    </location>
</feature>
<dbReference type="RefSeq" id="XP_070882804.1">
    <property type="nucleotide sequence ID" value="XM_071026004.1"/>
</dbReference>
<feature type="region of interest" description="Disordered" evidence="1">
    <location>
        <begin position="163"/>
        <end position="193"/>
    </location>
</feature>
<feature type="compositionally biased region" description="Low complexity" evidence="1">
    <location>
        <begin position="581"/>
        <end position="592"/>
    </location>
</feature>
<feature type="compositionally biased region" description="Polar residues" evidence="1">
    <location>
        <begin position="593"/>
        <end position="609"/>
    </location>
</feature>
<feature type="region of interest" description="Disordered" evidence="1">
    <location>
        <begin position="676"/>
        <end position="742"/>
    </location>
</feature>
<feature type="compositionally biased region" description="Polar residues" evidence="1">
    <location>
        <begin position="717"/>
        <end position="733"/>
    </location>
</feature>
<feature type="compositionally biased region" description="Basic and acidic residues" evidence="1">
    <location>
        <begin position="454"/>
        <end position="463"/>
    </location>
</feature>
<dbReference type="Proteomes" id="UP001610432">
    <property type="component" value="Unassembled WGS sequence"/>
</dbReference>
<evidence type="ECO:0000313" key="3">
    <source>
        <dbReference type="Proteomes" id="UP001610432"/>
    </source>
</evidence>
<proteinExistence type="predicted"/>
<accession>A0ABR4LH28</accession>
<evidence type="ECO:0008006" key="4">
    <source>
        <dbReference type="Google" id="ProtNLM"/>
    </source>
</evidence>
<protein>
    <recommendedName>
        <fullName evidence="4">Telomere replication protein EST3</fullName>
    </recommendedName>
</protein>
<feature type="compositionally biased region" description="Polar residues" evidence="1">
    <location>
        <begin position="688"/>
        <end position="703"/>
    </location>
</feature>
<feature type="compositionally biased region" description="Polar residues" evidence="1">
    <location>
        <begin position="444"/>
        <end position="453"/>
    </location>
</feature>
<feature type="compositionally biased region" description="Polar residues" evidence="1">
    <location>
        <begin position="538"/>
        <end position="552"/>
    </location>
</feature>
<feature type="compositionally biased region" description="Basic and acidic residues" evidence="1">
    <location>
        <begin position="1076"/>
        <end position="1085"/>
    </location>
</feature>
<feature type="compositionally biased region" description="Basic and acidic residues" evidence="1">
    <location>
        <begin position="1119"/>
        <end position="1131"/>
    </location>
</feature>
<feature type="compositionally biased region" description="Acidic residues" evidence="1">
    <location>
        <begin position="1038"/>
        <end position="1051"/>
    </location>
</feature>
<dbReference type="EMBL" id="JBFXLQ010000047">
    <property type="protein sequence ID" value="KAL2863825.1"/>
    <property type="molecule type" value="Genomic_DNA"/>
</dbReference>
<gene>
    <name evidence="2" type="ORF">BJX67DRAFT_235626</name>
</gene>
<dbReference type="GeneID" id="98141076"/>
<evidence type="ECO:0000313" key="2">
    <source>
        <dbReference type="EMBL" id="KAL2863825.1"/>
    </source>
</evidence>
<feature type="compositionally biased region" description="Polar residues" evidence="1">
    <location>
        <begin position="254"/>
        <end position="268"/>
    </location>
</feature>
<name>A0ABR4LH28_9EURO</name>
<feature type="region of interest" description="Disordered" evidence="1">
    <location>
        <begin position="215"/>
        <end position="356"/>
    </location>
</feature>
<comment type="caution">
    <text evidence="2">The sequence shown here is derived from an EMBL/GenBank/DDBJ whole genome shotgun (WGS) entry which is preliminary data.</text>
</comment>
<reference evidence="2 3" key="1">
    <citation type="submission" date="2024-07" db="EMBL/GenBank/DDBJ databases">
        <title>Section-level genome sequencing and comparative genomics of Aspergillus sections Usti and Cavernicolus.</title>
        <authorList>
            <consortium name="Lawrence Berkeley National Laboratory"/>
            <person name="Nybo J.L."/>
            <person name="Vesth T.C."/>
            <person name="Theobald S."/>
            <person name="Frisvad J.C."/>
            <person name="Larsen T.O."/>
            <person name="Kjaerboelling I."/>
            <person name="Rothschild-Mancinelli K."/>
            <person name="Lyhne E.K."/>
            <person name="Kogle M.E."/>
            <person name="Barry K."/>
            <person name="Clum A."/>
            <person name="Na H."/>
            <person name="Ledsgaard L."/>
            <person name="Lin J."/>
            <person name="Lipzen A."/>
            <person name="Kuo A."/>
            <person name="Riley R."/>
            <person name="Mondo S."/>
            <person name="Labutti K."/>
            <person name="Haridas S."/>
            <person name="Pangalinan J."/>
            <person name="Salamov A.A."/>
            <person name="Simmons B.A."/>
            <person name="Magnuson J.K."/>
            <person name="Chen J."/>
            <person name="Drula E."/>
            <person name="Henrissat B."/>
            <person name="Wiebenga A."/>
            <person name="Lubbers R.J."/>
            <person name="Gomes A.C."/>
            <person name="Macurrencykelacurrency M.R."/>
            <person name="Stajich J."/>
            <person name="Grigoriev I.V."/>
            <person name="Mortensen U.H."/>
            <person name="De Vries R.P."/>
            <person name="Baker S.E."/>
            <person name="Andersen M.R."/>
        </authorList>
    </citation>
    <scope>NUCLEOTIDE SEQUENCE [LARGE SCALE GENOMIC DNA]</scope>
    <source>
        <strain evidence="2 3">CBS 449.75</strain>
    </source>
</reference>
<feature type="region of interest" description="Disordered" evidence="1">
    <location>
        <begin position="444"/>
        <end position="498"/>
    </location>
</feature>
<feature type="region of interest" description="Disordered" evidence="1">
    <location>
        <begin position="1015"/>
        <end position="1146"/>
    </location>
</feature>
<organism evidence="2 3">
    <name type="scientific">Aspergillus lucknowensis</name>
    <dbReference type="NCBI Taxonomy" id="176173"/>
    <lineage>
        <taxon>Eukaryota</taxon>
        <taxon>Fungi</taxon>
        <taxon>Dikarya</taxon>
        <taxon>Ascomycota</taxon>
        <taxon>Pezizomycotina</taxon>
        <taxon>Eurotiomycetes</taxon>
        <taxon>Eurotiomycetidae</taxon>
        <taxon>Eurotiales</taxon>
        <taxon>Aspergillaceae</taxon>
        <taxon>Aspergillus</taxon>
        <taxon>Aspergillus subgen. Nidulantes</taxon>
    </lineage>
</organism>
<keyword evidence="3" id="KW-1185">Reference proteome</keyword>
<feature type="region of interest" description="Disordered" evidence="1">
    <location>
        <begin position="538"/>
        <end position="626"/>
    </location>
</feature>
<feature type="region of interest" description="Disordered" evidence="1">
    <location>
        <begin position="755"/>
        <end position="827"/>
    </location>
</feature>